<proteinExistence type="predicted"/>
<name>A0A0E9QIN9_ANGAN</name>
<accession>A0A0E9QIN9</accession>
<dbReference type="EMBL" id="GBXM01092629">
    <property type="protein sequence ID" value="JAH15948.1"/>
    <property type="molecule type" value="Transcribed_RNA"/>
</dbReference>
<organism evidence="1">
    <name type="scientific">Anguilla anguilla</name>
    <name type="common">European freshwater eel</name>
    <name type="synonym">Muraena anguilla</name>
    <dbReference type="NCBI Taxonomy" id="7936"/>
    <lineage>
        <taxon>Eukaryota</taxon>
        <taxon>Metazoa</taxon>
        <taxon>Chordata</taxon>
        <taxon>Craniata</taxon>
        <taxon>Vertebrata</taxon>
        <taxon>Euteleostomi</taxon>
        <taxon>Actinopterygii</taxon>
        <taxon>Neopterygii</taxon>
        <taxon>Teleostei</taxon>
        <taxon>Anguilliformes</taxon>
        <taxon>Anguillidae</taxon>
        <taxon>Anguilla</taxon>
    </lineage>
</organism>
<sequence length="13" mass="1418">MVLYTGLSGFICN</sequence>
<protein>
    <submittedName>
        <fullName evidence="1">Uncharacterized protein</fullName>
    </submittedName>
</protein>
<reference evidence="1" key="1">
    <citation type="submission" date="2014-11" db="EMBL/GenBank/DDBJ databases">
        <authorList>
            <person name="Amaro Gonzalez C."/>
        </authorList>
    </citation>
    <scope>NUCLEOTIDE SEQUENCE</scope>
</reference>
<reference evidence="1" key="2">
    <citation type="journal article" date="2015" name="Fish Shellfish Immunol.">
        <title>Early steps in the European eel (Anguilla anguilla)-Vibrio vulnificus interaction in the gills: Role of the RtxA13 toxin.</title>
        <authorList>
            <person name="Callol A."/>
            <person name="Pajuelo D."/>
            <person name="Ebbesson L."/>
            <person name="Teles M."/>
            <person name="MacKenzie S."/>
            <person name="Amaro C."/>
        </authorList>
    </citation>
    <scope>NUCLEOTIDE SEQUENCE</scope>
</reference>
<evidence type="ECO:0000313" key="1">
    <source>
        <dbReference type="EMBL" id="JAH15948.1"/>
    </source>
</evidence>